<sequence>MFLNSMEYVQAVKLGSFAMPLPSSGPRSRGSLGVLAAAKTKEAVEVEPSLAEKINSALDKAKGEFDSASERLENGETVGDIVAEKFDYLMESGLGQQISFGLVSGVCAGVFVKKVSIASAMVVGGVFCMIQGLSYAGYISVDYNKVERDFNKALDLNNDGKLDSKDIKMAYNKFDSVMSFNIPSGSSFGAGLLLGLQL</sequence>
<evidence type="ECO:0000256" key="5">
    <source>
        <dbReference type="ARBA" id="ARBA00023136"/>
    </source>
</evidence>
<dbReference type="AlphaFoldDB" id="A0A7S3XR85"/>
<protein>
    <recommendedName>
        <fullName evidence="7">EF-hand domain-containing protein</fullName>
    </recommendedName>
</protein>
<dbReference type="PANTHER" id="PTHR21346">
    <property type="entry name" value="FUN14 DOMAIN CONTAINING"/>
    <property type="match status" value="1"/>
</dbReference>
<evidence type="ECO:0000256" key="1">
    <source>
        <dbReference type="ARBA" id="ARBA00004370"/>
    </source>
</evidence>
<evidence type="ECO:0000256" key="2">
    <source>
        <dbReference type="ARBA" id="ARBA00009160"/>
    </source>
</evidence>
<evidence type="ECO:0000313" key="6">
    <source>
        <dbReference type="EMBL" id="CAE0629992.1"/>
    </source>
</evidence>
<keyword evidence="5" id="KW-0472">Membrane</keyword>
<evidence type="ECO:0008006" key="7">
    <source>
        <dbReference type="Google" id="ProtNLM"/>
    </source>
</evidence>
<dbReference type="InterPro" id="IPR018247">
    <property type="entry name" value="EF_Hand_1_Ca_BS"/>
</dbReference>
<gene>
    <name evidence="6" type="ORF">HAKA00212_LOCUS8684</name>
</gene>
<reference evidence="6" key="1">
    <citation type="submission" date="2021-01" db="EMBL/GenBank/DDBJ databases">
        <authorList>
            <person name="Corre E."/>
            <person name="Pelletier E."/>
            <person name="Niang G."/>
            <person name="Scheremetjew M."/>
            <person name="Finn R."/>
            <person name="Kale V."/>
            <person name="Holt S."/>
            <person name="Cochrane G."/>
            <person name="Meng A."/>
            <person name="Brown T."/>
            <person name="Cohen L."/>
        </authorList>
    </citation>
    <scope>NUCLEOTIDE SEQUENCE</scope>
    <source>
        <strain evidence="6">CCMP3107</strain>
    </source>
</reference>
<keyword evidence="4" id="KW-1133">Transmembrane helix</keyword>
<dbReference type="Pfam" id="PF04930">
    <property type="entry name" value="FUN14"/>
    <property type="match status" value="1"/>
</dbReference>
<dbReference type="GO" id="GO:0005741">
    <property type="term" value="C:mitochondrial outer membrane"/>
    <property type="evidence" value="ECO:0007669"/>
    <property type="project" value="TreeGrafter"/>
</dbReference>
<name>A0A7S3XR85_HETAK</name>
<organism evidence="6">
    <name type="scientific">Heterosigma akashiwo</name>
    <name type="common">Chromophytic alga</name>
    <name type="synonym">Heterosigma carterae</name>
    <dbReference type="NCBI Taxonomy" id="2829"/>
    <lineage>
        <taxon>Eukaryota</taxon>
        <taxon>Sar</taxon>
        <taxon>Stramenopiles</taxon>
        <taxon>Ochrophyta</taxon>
        <taxon>Raphidophyceae</taxon>
        <taxon>Chattonellales</taxon>
        <taxon>Chattonellaceae</taxon>
        <taxon>Heterosigma</taxon>
    </lineage>
</organism>
<dbReference type="EMBL" id="HBIU01018605">
    <property type="protein sequence ID" value="CAE0629992.1"/>
    <property type="molecule type" value="Transcribed_RNA"/>
</dbReference>
<accession>A0A7S3XR85</accession>
<comment type="similarity">
    <text evidence="2">Belongs to the FUN14 family.</text>
</comment>
<evidence type="ECO:0000256" key="4">
    <source>
        <dbReference type="ARBA" id="ARBA00022989"/>
    </source>
</evidence>
<dbReference type="PROSITE" id="PS00018">
    <property type="entry name" value="EF_HAND_1"/>
    <property type="match status" value="1"/>
</dbReference>
<keyword evidence="3" id="KW-0812">Transmembrane</keyword>
<evidence type="ECO:0000256" key="3">
    <source>
        <dbReference type="ARBA" id="ARBA00022692"/>
    </source>
</evidence>
<proteinExistence type="inferred from homology"/>
<dbReference type="PANTHER" id="PTHR21346:SF0">
    <property type="entry name" value="RE45833P"/>
    <property type="match status" value="1"/>
</dbReference>
<dbReference type="GO" id="GO:0000422">
    <property type="term" value="P:autophagy of mitochondrion"/>
    <property type="evidence" value="ECO:0007669"/>
    <property type="project" value="TreeGrafter"/>
</dbReference>
<comment type="subcellular location">
    <subcellularLocation>
        <location evidence="1">Membrane</location>
    </subcellularLocation>
</comment>
<dbReference type="InterPro" id="IPR007014">
    <property type="entry name" value="FUN14"/>
</dbReference>